<evidence type="ECO:0000313" key="1">
    <source>
        <dbReference type="EMBL" id="KAI9258816.1"/>
    </source>
</evidence>
<gene>
    <name evidence="1" type="ORF">BDA99DRAFT_538740</name>
</gene>
<sequence length="153" mass="17469">MIRFFEFAEVIHHHASIMVKIRKLIESGRLSSVHYERYSNTLANMDWSGRASGLIEEPYLRVVNHHSGEFAGSNGIQRGLRSYHISGRASGLIEEPYLRVVNHHSGEFAGSNGIQRGLRSYHILELRYLISHALVRPGFWFDRGTIPSRCEPP</sequence>
<reference evidence="1" key="2">
    <citation type="submission" date="2023-02" db="EMBL/GenBank/DDBJ databases">
        <authorList>
            <consortium name="DOE Joint Genome Institute"/>
            <person name="Mondo S.J."/>
            <person name="Chang Y."/>
            <person name="Wang Y."/>
            <person name="Ahrendt S."/>
            <person name="Andreopoulos W."/>
            <person name="Barry K."/>
            <person name="Beard J."/>
            <person name="Benny G.L."/>
            <person name="Blankenship S."/>
            <person name="Bonito G."/>
            <person name="Cuomo C."/>
            <person name="Desiro A."/>
            <person name="Gervers K.A."/>
            <person name="Hundley H."/>
            <person name="Kuo A."/>
            <person name="LaButti K."/>
            <person name="Lang B.F."/>
            <person name="Lipzen A."/>
            <person name="O'Donnell K."/>
            <person name="Pangilinan J."/>
            <person name="Reynolds N."/>
            <person name="Sandor L."/>
            <person name="Smith M.W."/>
            <person name="Tsang A."/>
            <person name="Grigoriev I.V."/>
            <person name="Stajich J.E."/>
            <person name="Spatafora J.W."/>
        </authorList>
    </citation>
    <scope>NUCLEOTIDE SEQUENCE</scope>
    <source>
        <strain evidence="1">RSA 2281</strain>
    </source>
</reference>
<dbReference type="EMBL" id="JAIXMP010000018">
    <property type="protein sequence ID" value="KAI9258816.1"/>
    <property type="molecule type" value="Genomic_DNA"/>
</dbReference>
<name>A0AAD5PE58_9FUNG</name>
<protein>
    <submittedName>
        <fullName evidence="1">Uncharacterized protein</fullName>
    </submittedName>
</protein>
<comment type="caution">
    <text evidence="1">The sequence shown here is derived from an EMBL/GenBank/DDBJ whole genome shotgun (WGS) entry which is preliminary data.</text>
</comment>
<dbReference type="Proteomes" id="UP001209540">
    <property type="component" value="Unassembled WGS sequence"/>
</dbReference>
<organism evidence="1 2">
    <name type="scientific">Phascolomyces articulosus</name>
    <dbReference type="NCBI Taxonomy" id="60185"/>
    <lineage>
        <taxon>Eukaryota</taxon>
        <taxon>Fungi</taxon>
        <taxon>Fungi incertae sedis</taxon>
        <taxon>Mucoromycota</taxon>
        <taxon>Mucoromycotina</taxon>
        <taxon>Mucoromycetes</taxon>
        <taxon>Mucorales</taxon>
        <taxon>Lichtheimiaceae</taxon>
        <taxon>Phascolomyces</taxon>
    </lineage>
</organism>
<evidence type="ECO:0000313" key="2">
    <source>
        <dbReference type="Proteomes" id="UP001209540"/>
    </source>
</evidence>
<keyword evidence="2" id="KW-1185">Reference proteome</keyword>
<reference evidence="1" key="1">
    <citation type="journal article" date="2022" name="IScience">
        <title>Evolution of zygomycete secretomes and the origins of terrestrial fungal ecologies.</title>
        <authorList>
            <person name="Chang Y."/>
            <person name="Wang Y."/>
            <person name="Mondo S."/>
            <person name="Ahrendt S."/>
            <person name="Andreopoulos W."/>
            <person name="Barry K."/>
            <person name="Beard J."/>
            <person name="Benny G.L."/>
            <person name="Blankenship S."/>
            <person name="Bonito G."/>
            <person name="Cuomo C."/>
            <person name="Desiro A."/>
            <person name="Gervers K.A."/>
            <person name="Hundley H."/>
            <person name="Kuo A."/>
            <person name="LaButti K."/>
            <person name="Lang B.F."/>
            <person name="Lipzen A."/>
            <person name="O'Donnell K."/>
            <person name="Pangilinan J."/>
            <person name="Reynolds N."/>
            <person name="Sandor L."/>
            <person name="Smith M.E."/>
            <person name="Tsang A."/>
            <person name="Grigoriev I.V."/>
            <person name="Stajich J.E."/>
            <person name="Spatafora J.W."/>
        </authorList>
    </citation>
    <scope>NUCLEOTIDE SEQUENCE</scope>
    <source>
        <strain evidence="1">RSA 2281</strain>
    </source>
</reference>
<accession>A0AAD5PE58</accession>
<dbReference type="AlphaFoldDB" id="A0AAD5PE58"/>
<proteinExistence type="predicted"/>